<protein>
    <submittedName>
        <fullName evidence="2">Uncharacterized protein</fullName>
    </submittedName>
</protein>
<feature type="region of interest" description="Disordered" evidence="1">
    <location>
        <begin position="95"/>
        <end position="261"/>
    </location>
</feature>
<sequence>MSMSPQRDRHYSPNSPWCSNCQTSSHWDEQCSTPTRYRHPKHVHHSSAGHSVVQPYHNGLVSTPPLLPASPSQSFFMAPHHIVAGQENLAGAYGSAQHTPYSSQYPHHAPPSFQFSSYGPQMPLPSHPPPMAMPQGHSIVPYHVSQVQSHKHGSPASSRSHINKSSKPLPPAPSSLPAKPPGLPAKPPPAASSSIHHSSPSPGGFKPPMAAILNHKGAWNGNGHRESQSFAGHNNGSNDRPWKKHGGRKKKDSFQKQPKPEINVEATIIPTVTATPITDANTSDIEEGEISMESSPVTSNLTMSKTAVDDCDKSEGEIDEEDVSQIKNIAHGLPWRKSITAGPDGRRESDSHERSQDNSSTTPSSILSDRRQQHLSSRIPGDRGRGRSRSPVSRSRLHKQSFGQRTSNDMRQPTSTTVSSTQKTYHSHQSPRESRDSCRESSQVSTQSRNAWRRDSFSDSNSRHTEESRYRSRSPITPRGDYKRRNLDIDAASDEDEELSEFESAILGREISPKAKPHGRSTSATKSGFKIPKRCRATVESRRREDNVYGRR</sequence>
<dbReference type="EMBL" id="APWK03000055">
    <property type="protein sequence ID" value="PHH52901.1"/>
    <property type="molecule type" value="Genomic_DNA"/>
</dbReference>
<organism evidence="2 3">
    <name type="scientific">Ceratocystis fimbriata CBS 114723</name>
    <dbReference type="NCBI Taxonomy" id="1035309"/>
    <lineage>
        <taxon>Eukaryota</taxon>
        <taxon>Fungi</taxon>
        <taxon>Dikarya</taxon>
        <taxon>Ascomycota</taxon>
        <taxon>Pezizomycotina</taxon>
        <taxon>Sordariomycetes</taxon>
        <taxon>Hypocreomycetidae</taxon>
        <taxon>Microascales</taxon>
        <taxon>Ceratocystidaceae</taxon>
        <taxon>Ceratocystis</taxon>
    </lineage>
</organism>
<feature type="compositionally biased region" description="Polar residues" evidence="1">
    <location>
        <begin position="357"/>
        <end position="367"/>
    </location>
</feature>
<feature type="region of interest" description="Disordered" evidence="1">
    <location>
        <begin position="309"/>
        <end position="532"/>
    </location>
</feature>
<feature type="compositionally biased region" description="Low complexity" evidence="1">
    <location>
        <begin position="191"/>
        <end position="204"/>
    </location>
</feature>
<feature type="compositionally biased region" description="Acidic residues" evidence="1">
    <location>
        <begin position="491"/>
        <end position="501"/>
    </location>
</feature>
<gene>
    <name evidence="2" type="ORF">CFIMG_002301RA</name>
</gene>
<comment type="caution">
    <text evidence="2">The sequence shown here is derived from an EMBL/GenBank/DDBJ whole genome shotgun (WGS) entry which is preliminary data.</text>
</comment>
<feature type="compositionally biased region" description="Pro residues" evidence="1">
    <location>
        <begin position="122"/>
        <end position="132"/>
    </location>
</feature>
<accession>A0A2C5X4U6</accession>
<name>A0A2C5X4U6_9PEZI</name>
<feature type="compositionally biased region" description="Polar residues" evidence="1">
    <location>
        <begin position="440"/>
        <end position="450"/>
    </location>
</feature>
<reference evidence="2 3" key="2">
    <citation type="journal article" date="2013" name="IMA Fungus">
        <title>IMA Genome-F 1: Ceratocystis fimbriata: Draft nuclear genome sequence for the plant pathogen, Ceratocystis fimbriata.</title>
        <authorList>
            <person name="Wilken P.M."/>
            <person name="Steenkamp E.T."/>
            <person name="Wingfield M.J."/>
            <person name="de Beer Z.W."/>
            <person name="Wingfield B.D."/>
        </authorList>
    </citation>
    <scope>NUCLEOTIDE SEQUENCE [LARGE SCALE GENOMIC DNA]</scope>
    <source>
        <strain evidence="2 3">CBS 114723</strain>
    </source>
</reference>
<feature type="compositionally biased region" description="Polar residues" evidence="1">
    <location>
        <begin position="401"/>
        <end position="428"/>
    </location>
</feature>
<proteinExistence type="predicted"/>
<dbReference type="AlphaFoldDB" id="A0A2C5X4U6"/>
<evidence type="ECO:0000313" key="3">
    <source>
        <dbReference type="Proteomes" id="UP000222788"/>
    </source>
</evidence>
<feature type="compositionally biased region" description="Basic and acidic residues" evidence="1">
    <location>
        <begin position="344"/>
        <end position="356"/>
    </location>
</feature>
<feature type="compositionally biased region" description="Basic and acidic residues" evidence="1">
    <location>
        <begin position="430"/>
        <end position="439"/>
    </location>
</feature>
<feature type="compositionally biased region" description="Pro residues" evidence="1">
    <location>
        <begin position="168"/>
        <end position="190"/>
    </location>
</feature>
<keyword evidence="3" id="KW-1185">Reference proteome</keyword>
<feature type="compositionally biased region" description="Polar residues" evidence="1">
    <location>
        <begin position="228"/>
        <end position="238"/>
    </location>
</feature>
<evidence type="ECO:0000313" key="2">
    <source>
        <dbReference type="EMBL" id="PHH52901.1"/>
    </source>
</evidence>
<reference evidence="2 3" key="1">
    <citation type="journal article" date="2013" name="Fungal Biol.">
        <title>Analysis of microsatellite markers in the genome of the plant pathogen Ceratocystis fimbriata.</title>
        <authorList>
            <person name="Simpson M.C."/>
            <person name="Wilken P.M."/>
            <person name="Coetzee M.P."/>
            <person name="Wingfield M.J."/>
            <person name="Wingfield B.D."/>
        </authorList>
    </citation>
    <scope>NUCLEOTIDE SEQUENCE [LARGE SCALE GENOMIC DNA]</scope>
    <source>
        <strain evidence="2 3">CBS 114723</strain>
    </source>
</reference>
<evidence type="ECO:0000256" key="1">
    <source>
        <dbReference type="SAM" id="MobiDB-lite"/>
    </source>
</evidence>
<feature type="compositionally biased region" description="Basic residues" evidence="1">
    <location>
        <begin position="242"/>
        <end position="251"/>
    </location>
</feature>
<feature type="compositionally biased region" description="Polar residues" evidence="1">
    <location>
        <begin position="96"/>
        <end position="105"/>
    </location>
</feature>
<feature type="compositionally biased region" description="Basic and acidic residues" evidence="1">
    <location>
        <begin position="452"/>
        <end position="470"/>
    </location>
</feature>
<dbReference type="Proteomes" id="UP000222788">
    <property type="component" value="Unassembled WGS sequence"/>
</dbReference>